<evidence type="ECO:0000256" key="1">
    <source>
        <dbReference type="SAM" id="MobiDB-lite"/>
    </source>
</evidence>
<proteinExistence type="predicted"/>
<name>A0AAX6DJA1_IRIPA</name>
<comment type="caution">
    <text evidence="2">The sequence shown here is derived from an EMBL/GenBank/DDBJ whole genome shotgun (WGS) entry which is preliminary data.</text>
</comment>
<reference evidence="2" key="2">
    <citation type="submission" date="2023-04" db="EMBL/GenBank/DDBJ databases">
        <authorList>
            <person name="Bruccoleri R.E."/>
            <person name="Oakeley E.J."/>
            <person name="Faust A.-M."/>
            <person name="Dessus-Babus S."/>
            <person name="Altorfer M."/>
            <person name="Burckhardt D."/>
            <person name="Oertli M."/>
            <person name="Naumann U."/>
            <person name="Petersen F."/>
            <person name="Wong J."/>
        </authorList>
    </citation>
    <scope>NUCLEOTIDE SEQUENCE</scope>
    <source>
        <strain evidence="2">GSM-AAB239-AS_SAM_17_03QT</strain>
        <tissue evidence="2">Leaf</tissue>
    </source>
</reference>
<organism evidence="2 3">
    <name type="scientific">Iris pallida</name>
    <name type="common">Sweet iris</name>
    <dbReference type="NCBI Taxonomy" id="29817"/>
    <lineage>
        <taxon>Eukaryota</taxon>
        <taxon>Viridiplantae</taxon>
        <taxon>Streptophyta</taxon>
        <taxon>Embryophyta</taxon>
        <taxon>Tracheophyta</taxon>
        <taxon>Spermatophyta</taxon>
        <taxon>Magnoliopsida</taxon>
        <taxon>Liliopsida</taxon>
        <taxon>Asparagales</taxon>
        <taxon>Iridaceae</taxon>
        <taxon>Iridoideae</taxon>
        <taxon>Irideae</taxon>
        <taxon>Iris</taxon>
    </lineage>
</organism>
<sequence>MLPATLSSTTDQRSGSDVDLVYGGVATIGSPPWIWTTHVAPPAAAGAQPALASKRVCPPARRSGTPLSDRSQPPAPSSVGRPFFSSSSPPISFRVRREEEARFSRDHY</sequence>
<accession>A0AAX6DJA1</accession>
<feature type="compositionally biased region" description="Basic and acidic residues" evidence="1">
    <location>
        <begin position="95"/>
        <end position="108"/>
    </location>
</feature>
<gene>
    <name evidence="2" type="ORF">M6B38_241525</name>
</gene>
<reference evidence="2" key="1">
    <citation type="journal article" date="2023" name="GigaByte">
        <title>Genome assembly of the bearded iris, Iris pallida Lam.</title>
        <authorList>
            <person name="Bruccoleri R.E."/>
            <person name="Oakeley E.J."/>
            <person name="Faust A.M.E."/>
            <person name="Altorfer M."/>
            <person name="Dessus-Babus S."/>
            <person name="Burckhardt D."/>
            <person name="Oertli M."/>
            <person name="Naumann U."/>
            <person name="Petersen F."/>
            <person name="Wong J."/>
        </authorList>
    </citation>
    <scope>NUCLEOTIDE SEQUENCE</scope>
    <source>
        <strain evidence="2">GSM-AAB239-AS_SAM_17_03QT</strain>
    </source>
</reference>
<feature type="region of interest" description="Disordered" evidence="1">
    <location>
        <begin position="44"/>
        <end position="108"/>
    </location>
</feature>
<keyword evidence="3" id="KW-1185">Reference proteome</keyword>
<evidence type="ECO:0000313" key="2">
    <source>
        <dbReference type="EMBL" id="KAJ6791831.1"/>
    </source>
</evidence>
<evidence type="ECO:0000313" key="3">
    <source>
        <dbReference type="Proteomes" id="UP001140949"/>
    </source>
</evidence>
<protein>
    <submittedName>
        <fullName evidence="2">Uncharacterized protein</fullName>
    </submittedName>
</protein>
<dbReference type="Proteomes" id="UP001140949">
    <property type="component" value="Unassembled WGS sequence"/>
</dbReference>
<dbReference type="EMBL" id="JANAVB010044218">
    <property type="protein sequence ID" value="KAJ6791831.1"/>
    <property type="molecule type" value="Genomic_DNA"/>
</dbReference>
<feature type="compositionally biased region" description="Low complexity" evidence="1">
    <location>
        <begin position="77"/>
        <end position="93"/>
    </location>
</feature>
<dbReference type="AlphaFoldDB" id="A0AAX6DJA1"/>